<dbReference type="EMBL" id="JBHSGD010000004">
    <property type="protein sequence ID" value="MFC4652053.1"/>
    <property type="molecule type" value="Genomic_DNA"/>
</dbReference>
<keyword evidence="5 6" id="KW-0472">Membrane</keyword>
<dbReference type="RefSeq" id="WP_213533484.1">
    <property type="nucleotide sequence ID" value="NZ_BOVQ01000002.1"/>
</dbReference>
<proteinExistence type="predicted"/>
<protein>
    <submittedName>
        <fullName evidence="7">YitT family protein</fullName>
    </submittedName>
</protein>
<accession>A0ABV9JC22</accession>
<evidence type="ECO:0000256" key="3">
    <source>
        <dbReference type="ARBA" id="ARBA00022692"/>
    </source>
</evidence>
<feature type="transmembrane region" description="Helical" evidence="6">
    <location>
        <begin position="155"/>
        <end position="175"/>
    </location>
</feature>
<feature type="transmembrane region" description="Helical" evidence="6">
    <location>
        <begin position="83"/>
        <end position="100"/>
    </location>
</feature>
<evidence type="ECO:0000256" key="1">
    <source>
        <dbReference type="ARBA" id="ARBA00004651"/>
    </source>
</evidence>
<evidence type="ECO:0000256" key="2">
    <source>
        <dbReference type="ARBA" id="ARBA00022475"/>
    </source>
</evidence>
<dbReference type="InterPro" id="IPR003740">
    <property type="entry name" value="YitT"/>
</dbReference>
<dbReference type="InterPro" id="IPR051461">
    <property type="entry name" value="UPF0750_membrane"/>
</dbReference>
<feature type="transmembrane region" description="Helical" evidence="6">
    <location>
        <begin position="181"/>
        <end position="199"/>
    </location>
</feature>
<evidence type="ECO:0000313" key="8">
    <source>
        <dbReference type="Proteomes" id="UP001595987"/>
    </source>
</evidence>
<dbReference type="PANTHER" id="PTHR33545:SF10">
    <property type="entry name" value="UPF0750 MEMBRANE PROTEIN YPJC"/>
    <property type="match status" value="1"/>
</dbReference>
<keyword evidence="4 6" id="KW-1133">Transmembrane helix</keyword>
<dbReference type="Proteomes" id="UP001595987">
    <property type="component" value="Unassembled WGS sequence"/>
</dbReference>
<comment type="caution">
    <text evidence="7">The sequence shown here is derived from an EMBL/GenBank/DDBJ whole genome shotgun (WGS) entry which is preliminary data.</text>
</comment>
<keyword evidence="8" id="KW-1185">Reference proteome</keyword>
<keyword evidence="2" id="KW-1003">Cell membrane</keyword>
<organism evidence="7 8">
    <name type="scientific">Lactococcus nasutitermitis</name>
    <dbReference type="NCBI Taxonomy" id="1652957"/>
    <lineage>
        <taxon>Bacteria</taxon>
        <taxon>Bacillati</taxon>
        <taxon>Bacillota</taxon>
        <taxon>Bacilli</taxon>
        <taxon>Lactobacillales</taxon>
        <taxon>Streptococcaceae</taxon>
        <taxon>Lactococcus</taxon>
    </lineage>
</organism>
<feature type="transmembrane region" description="Helical" evidence="6">
    <location>
        <begin position="47"/>
        <end position="71"/>
    </location>
</feature>
<reference evidence="8" key="1">
    <citation type="journal article" date="2019" name="Int. J. Syst. Evol. Microbiol.">
        <title>The Global Catalogue of Microorganisms (GCM) 10K type strain sequencing project: providing services to taxonomists for standard genome sequencing and annotation.</title>
        <authorList>
            <consortium name="The Broad Institute Genomics Platform"/>
            <consortium name="The Broad Institute Genome Sequencing Center for Infectious Disease"/>
            <person name="Wu L."/>
            <person name="Ma J."/>
        </authorList>
    </citation>
    <scope>NUCLEOTIDE SEQUENCE [LARGE SCALE GENOMIC DNA]</scope>
    <source>
        <strain evidence="8">CCUG 63287</strain>
    </source>
</reference>
<feature type="transmembrane region" description="Helical" evidence="6">
    <location>
        <begin position="12"/>
        <end position="35"/>
    </location>
</feature>
<name>A0ABV9JC22_9LACT</name>
<sequence>MTLYKVKIDRRFLIDLCLLLIGVGLYALSVHIFVIPNTLASNGIAGLSIFMNFVFNINPFVTVLLVNIPLFIFGGKLLGKRELLLSIAGASAMSLWLIFFETLNISGVQYNHLIFAGISDGILSGIGVGIAVLSRGTLGGSLMLSLIMEKHLKIPIDRVLLGVDIIVLLLSFMTFLALPNFAVTLLSCLIFSKVTRFVGRKNYRQQVINKLKYNILRK</sequence>
<evidence type="ECO:0000256" key="5">
    <source>
        <dbReference type="ARBA" id="ARBA00023136"/>
    </source>
</evidence>
<keyword evidence="3 6" id="KW-0812">Transmembrane</keyword>
<dbReference type="PANTHER" id="PTHR33545">
    <property type="entry name" value="UPF0750 MEMBRANE PROTEIN YITT-RELATED"/>
    <property type="match status" value="1"/>
</dbReference>
<gene>
    <name evidence="7" type="ORF">ACFO26_03955</name>
</gene>
<evidence type="ECO:0000313" key="7">
    <source>
        <dbReference type="EMBL" id="MFC4652053.1"/>
    </source>
</evidence>
<comment type="subcellular location">
    <subcellularLocation>
        <location evidence="1">Cell membrane</location>
        <topology evidence="1">Multi-pass membrane protein</topology>
    </subcellularLocation>
</comment>
<dbReference type="Pfam" id="PF02588">
    <property type="entry name" value="YitT_membrane"/>
    <property type="match status" value="1"/>
</dbReference>
<evidence type="ECO:0000256" key="6">
    <source>
        <dbReference type="SAM" id="Phobius"/>
    </source>
</evidence>
<evidence type="ECO:0000256" key="4">
    <source>
        <dbReference type="ARBA" id="ARBA00022989"/>
    </source>
</evidence>